<dbReference type="EMBL" id="CAJFCV020000001">
    <property type="protein sequence ID" value="CAG9079439.1"/>
    <property type="molecule type" value="Genomic_DNA"/>
</dbReference>
<gene>
    <name evidence="2" type="ORF">BXYJ_LOCUS137</name>
</gene>
<evidence type="ECO:0000256" key="1">
    <source>
        <dbReference type="SAM" id="Phobius"/>
    </source>
</evidence>
<feature type="transmembrane region" description="Helical" evidence="1">
    <location>
        <begin position="54"/>
        <end position="72"/>
    </location>
</feature>
<name>A0A1I7S713_BURXY</name>
<dbReference type="Proteomes" id="UP000659654">
    <property type="component" value="Unassembled WGS sequence"/>
</dbReference>
<reference evidence="3" key="2">
    <citation type="submission" date="2020-08" db="EMBL/GenBank/DDBJ databases">
        <authorList>
            <person name="Kikuchi T."/>
        </authorList>
    </citation>
    <scope>NUCLEOTIDE SEQUENCE</scope>
    <source>
        <strain evidence="2">Ka4C1</strain>
    </source>
</reference>
<sequence length="193" mass="21210">MSKEVKSQDYCCCGLFHKHSLAFVAGTFLSIAYAAALARRIYTTSSAPGNMDAIIIAAAAIGFLVHLMLVIGNRQHNKCLYIPAMIFNVIWCIDQTRAAFFHLNFVAGVLQNAEAYHKAAGIPHTFEKFISLVILDLFFTVGGVLVAFGFLAIVVCGYCYLRREQKAAKIVQVENPVYANGPLPEKAPITDYI</sequence>
<protein>
    <submittedName>
        <fullName evidence="2">(pine wood nematode) hypothetical protein</fullName>
    </submittedName>
</protein>
<feature type="transmembrane region" description="Helical" evidence="1">
    <location>
        <begin position="137"/>
        <end position="161"/>
    </location>
</feature>
<dbReference type="EMBL" id="CAJFDI010000001">
    <property type="protein sequence ID" value="CAD5207862.1"/>
    <property type="molecule type" value="Genomic_DNA"/>
</dbReference>
<evidence type="ECO:0000313" key="4">
    <source>
        <dbReference type="Proteomes" id="UP000095284"/>
    </source>
</evidence>
<reference evidence="6" key="1">
    <citation type="submission" date="2016-11" db="UniProtKB">
        <authorList>
            <consortium name="WormBaseParasite"/>
        </authorList>
    </citation>
    <scope>IDENTIFICATION</scope>
</reference>
<dbReference type="OrthoDB" id="10357896at2759"/>
<feature type="transmembrane region" description="Helical" evidence="1">
    <location>
        <begin position="21"/>
        <end position="42"/>
    </location>
</feature>
<organism evidence="4 6">
    <name type="scientific">Bursaphelenchus xylophilus</name>
    <name type="common">Pinewood nematode worm</name>
    <name type="synonym">Aphelenchoides xylophilus</name>
    <dbReference type="NCBI Taxonomy" id="6326"/>
    <lineage>
        <taxon>Eukaryota</taxon>
        <taxon>Metazoa</taxon>
        <taxon>Ecdysozoa</taxon>
        <taxon>Nematoda</taxon>
        <taxon>Chromadorea</taxon>
        <taxon>Rhabditida</taxon>
        <taxon>Tylenchina</taxon>
        <taxon>Tylenchomorpha</taxon>
        <taxon>Aphelenchoidea</taxon>
        <taxon>Aphelenchoididae</taxon>
        <taxon>Bursaphelenchus</taxon>
    </lineage>
</organism>
<dbReference type="WBParaSite" id="BXY_0880200.1">
    <property type="protein sequence ID" value="BXY_0880200.1"/>
    <property type="gene ID" value="BXY_0880200"/>
</dbReference>
<evidence type="ECO:0000313" key="5">
    <source>
        <dbReference type="Proteomes" id="UP000659654"/>
    </source>
</evidence>
<keyword evidence="1" id="KW-0472">Membrane</keyword>
<dbReference type="AlphaFoldDB" id="A0A1I7S713"/>
<feature type="transmembrane region" description="Helical" evidence="1">
    <location>
        <begin position="79"/>
        <end position="100"/>
    </location>
</feature>
<keyword evidence="1" id="KW-1133">Transmembrane helix</keyword>
<evidence type="ECO:0000313" key="6">
    <source>
        <dbReference type="WBParaSite" id="BXY_0880200.1"/>
    </source>
</evidence>
<dbReference type="Proteomes" id="UP000095284">
    <property type="component" value="Unplaced"/>
</dbReference>
<keyword evidence="1" id="KW-0812">Transmembrane</keyword>
<dbReference type="Proteomes" id="UP000582659">
    <property type="component" value="Unassembled WGS sequence"/>
</dbReference>
<proteinExistence type="predicted"/>
<evidence type="ECO:0000313" key="2">
    <source>
        <dbReference type="EMBL" id="CAD5207862.1"/>
    </source>
</evidence>
<evidence type="ECO:0000313" key="3">
    <source>
        <dbReference type="EMBL" id="CAG9079439.1"/>
    </source>
</evidence>
<accession>A0A1I7S713</accession>
<keyword evidence="5" id="KW-1185">Reference proteome</keyword>